<dbReference type="InterPro" id="IPR013087">
    <property type="entry name" value="Znf_C2H2_type"/>
</dbReference>
<feature type="compositionally biased region" description="Acidic residues" evidence="7">
    <location>
        <begin position="365"/>
        <end position="376"/>
    </location>
</feature>
<dbReference type="GO" id="GO:0005737">
    <property type="term" value="C:cytoplasm"/>
    <property type="evidence" value="ECO:0007669"/>
    <property type="project" value="TreeGrafter"/>
</dbReference>
<feature type="domain" description="J" evidence="8">
    <location>
        <begin position="3"/>
        <end position="69"/>
    </location>
</feature>
<dbReference type="CDD" id="cd06257">
    <property type="entry name" value="DnaJ"/>
    <property type="match status" value="1"/>
</dbReference>
<dbReference type="SMART" id="SM00451">
    <property type="entry name" value="ZnF_U1"/>
    <property type="match status" value="1"/>
</dbReference>
<feature type="compositionally biased region" description="Basic and acidic residues" evidence="7">
    <location>
        <begin position="410"/>
        <end position="426"/>
    </location>
</feature>
<evidence type="ECO:0000313" key="11">
    <source>
        <dbReference type="Proteomes" id="UP000494106"/>
    </source>
</evidence>
<feature type="domain" description="C2H2-type" evidence="9">
    <location>
        <begin position="563"/>
        <end position="592"/>
    </location>
</feature>
<keyword evidence="1" id="KW-0479">Metal-binding</keyword>
<dbReference type="FunFam" id="1.10.287.110:FF:000046">
    <property type="entry name" value="dnaJ homolog subfamily C member 21"/>
    <property type="match status" value="1"/>
</dbReference>
<dbReference type="PROSITE" id="PS00636">
    <property type="entry name" value="DNAJ_1"/>
    <property type="match status" value="1"/>
</dbReference>
<keyword evidence="3" id="KW-0862">Zinc</keyword>
<organism evidence="10 11">
    <name type="scientific">Arctia plantaginis</name>
    <name type="common">Wood tiger moth</name>
    <name type="synonym">Phalaena plantaginis</name>
    <dbReference type="NCBI Taxonomy" id="874455"/>
    <lineage>
        <taxon>Eukaryota</taxon>
        <taxon>Metazoa</taxon>
        <taxon>Ecdysozoa</taxon>
        <taxon>Arthropoda</taxon>
        <taxon>Hexapoda</taxon>
        <taxon>Insecta</taxon>
        <taxon>Pterygota</taxon>
        <taxon>Neoptera</taxon>
        <taxon>Endopterygota</taxon>
        <taxon>Lepidoptera</taxon>
        <taxon>Glossata</taxon>
        <taxon>Ditrysia</taxon>
        <taxon>Noctuoidea</taxon>
        <taxon>Erebidae</taxon>
        <taxon>Arctiinae</taxon>
        <taxon>Arctia</taxon>
    </lineage>
</organism>
<feature type="compositionally biased region" description="Basic and acidic residues" evidence="7">
    <location>
        <begin position="377"/>
        <end position="395"/>
    </location>
</feature>
<dbReference type="AlphaFoldDB" id="A0A8S0Z3U0"/>
<evidence type="ECO:0000256" key="2">
    <source>
        <dbReference type="ARBA" id="ARBA00022771"/>
    </source>
</evidence>
<keyword evidence="6" id="KW-0175">Coiled coil</keyword>
<dbReference type="EMBL" id="CADEBC010000232">
    <property type="protein sequence ID" value="CAB3227081.1"/>
    <property type="molecule type" value="Genomic_DNA"/>
</dbReference>
<dbReference type="PROSITE" id="PS50076">
    <property type="entry name" value="DNAJ_2"/>
    <property type="match status" value="1"/>
</dbReference>
<dbReference type="InterPro" id="IPR036869">
    <property type="entry name" value="J_dom_sf"/>
</dbReference>
<evidence type="ECO:0000256" key="1">
    <source>
        <dbReference type="ARBA" id="ARBA00022723"/>
    </source>
</evidence>
<dbReference type="Pfam" id="PF12171">
    <property type="entry name" value="zf-C2H2_jaz"/>
    <property type="match status" value="1"/>
</dbReference>
<comment type="caution">
    <text evidence="10">The sequence shown here is derived from an EMBL/GenBank/DDBJ whole genome shotgun (WGS) entry which is preliminary data.</text>
</comment>
<dbReference type="SUPFAM" id="SSF46565">
    <property type="entry name" value="Chaperone J-domain"/>
    <property type="match status" value="1"/>
</dbReference>
<dbReference type="SMART" id="SM00355">
    <property type="entry name" value="ZnF_C2H2"/>
    <property type="match status" value="2"/>
</dbReference>
<feature type="compositionally biased region" description="Polar residues" evidence="7">
    <location>
        <begin position="493"/>
        <end position="513"/>
    </location>
</feature>
<evidence type="ECO:0000256" key="7">
    <source>
        <dbReference type="SAM" id="MobiDB-lite"/>
    </source>
</evidence>
<dbReference type="Pfam" id="PF00226">
    <property type="entry name" value="DnaJ"/>
    <property type="match status" value="1"/>
</dbReference>
<keyword evidence="11" id="KW-1185">Reference proteome</keyword>
<evidence type="ECO:0000256" key="3">
    <source>
        <dbReference type="ARBA" id="ARBA00022833"/>
    </source>
</evidence>
<evidence type="ECO:0000256" key="6">
    <source>
        <dbReference type="SAM" id="Coils"/>
    </source>
</evidence>
<accession>A0A8S0Z3U0</accession>
<evidence type="ECO:0000256" key="5">
    <source>
        <dbReference type="PROSITE-ProRule" id="PRU00042"/>
    </source>
</evidence>
<dbReference type="InterPro" id="IPR018253">
    <property type="entry name" value="DnaJ_domain_CS"/>
</dbReference>
<feature type="region of interest" description="Disordered" evidence="7">
    <location>
        <begin position="365"/>
        <end position="556"/>
    </location>
</feature>
<gene>
    <name evidence="10" type="ORF">APLA_LOCUS3242</name>
</gene>
<dbReference type="OrthoDB" id="552049at2759"/>
<dbReference type="GO" id="GO:0003676">
    <property type="term" value="F:nucleic acid binding"/>
    <property type="evidence" value="ECO:0007669"/>
    <property type="project" value="InterPro"/>
</dbReference>
<dbReference type="PANTHER" id="PTHR44029:SF1">
    <property type="entry name" value="DNAJ HOMOLOG SUBFAMILY C MEMBER 21"/>
    <property type="match status" value="1"/>
</dbReference>
<dbReference type="InterPro" id="IPR054076">
    <property type="entry name" value="ZUO1-like_ZHD"/>
</dbReference>
<evidence type="ECO:0000256" key="4">
    <source>
        <dbReference type="ARBA" id="ARBA00074367"/>
    </source>
</evidence>
<dbReference type="Gene3D" id="1.10.287.110">
    <property type="entry name" value="DnaJ domain"/>
    <property type="match status" value="1"/>
</dbReference>
<dbReference type="InterPro" id="IPR001623">
    <property type="entry name" value="DnaJ_domain"/>
</dbReference>
<sequence length="674" mass="76821">MKCHYEVLCLQKEATASEIKKAYRRLALQWHPDKNLENSQEAKEQFQLVQNAYEVLSDPQERAWYDNHREQLLRGAGSSYDDDSLDVYPYFSPSCYKGFGDDTQGFYGVYAEVFSKLANEEIDFLDDPEDVTSIPKFGNSTTPYEQVHEFYAYWMAFSTNKSYVWLDQYEISQGDNRRVIKLMEKENNKIRQKARKERNEEIRRLVSFVRRKDKRVLEHTKLLQEKAEENKRKAEQVRRDRIIQRQKEIEEAKKKEGESSFLQSEDYQRKLSEIESLLAEEFGLSSDDDDTISEGGMESSNEESSKTEEASGASRATAKSSAKSKPIIKNLYCSACDKVFKNINSFENHENSKKHKENVAKMTLEDDIDISEDDDGHVDNEIIQEEKDKKVKLNGETEEEGGLGNSTSDNDVRETLSDNDDTEHSDIQALPKSQKKKKNKKKSFIPMPESEGNDSHDEMSFNEIEGPARSRKARKYNMLKSQVHTKKEANLKKGSQSQTSTENLYEVSSTTPTDDALGDGGLPRDRPALPKTQRNLKPKKTVERKPARTKTSETEDSSTALNLRCAVCQTDFPSKNKLYEHLKKTGHSVPLPQTSFSQTRKGKNIIQPKTIMGHRRSEYLVSMCPVTIKLPTISNDVPTTNKNAAKEIAFHGILGGGASNCASEKPLSSLDTRR</sequence>
<dbReference type="PRINTS" id="PR00625">
    <property type="entry name" value="JDOMAIN"/>
</dbReference>
<evidence type="ECO:0000259" key="8">
    <source>
        <dbReference type="PROSITE" id="PS50076"/>
    </source>
</evidence>
<dbReference type="GO" id="GO:0008270">
    <property type="term" value="F:zinc ion binding"/>
    <property type="evidence" value="ECO:0007669"/>
    <property type="project" value="UniProtKB-KW"/>
</dbReference>
<dbReference type="Proteomes" id="UP000494106">
    <property type="component" value="Unassembled WGS sequence"/>
</dbReference>
<evidence type="ECO:0000259" key="9">
    <source>
        <dbReference type="PROSITE" id="PS50157"/>
    </source>
</evidence>
<feature type="compositionally biased region" description="Basic residues" evidence="7">
    <location>
        <begin position="433"/>
        <end position="443"/>
    </location>
</feature>
<proteinExistence type="predicted"/>
<dbReference type="InterPro" id="IPR003604">
    <property type="entry name" value="Matrin/U1-like-C_Znf_C2H2"/>
</dbReference>
<dbReference type="SMART" id="SM00271">
    <property type="entry name" value="DnaJ"/>
    <property type="match status" value="1"/>
</dbReference>
<dbReference type="Pfam" id="PF21884">
    <property type="entry name" value="ZUO1-like_ZHD"/>
    <property type="match status" value="1"/>
</dbReference>
<name>A0A8S0Z3U0_ARCPL</name>
<feature type="compositionally biased region" description="Basic and acidic residues" evidence="7">
    <location>
        <begin position="540"/>
        <end position="553"/>
    </location>
</feature>
<dbReference type="Gene3D" id="3.30.160.60">
    <property type="entry name" value="Classic Zinc Finger"/>
    <property type="match status" value="1"/>
</dbReference>
<dbReference type="PROSITE" id="PS00028">
    <property type="entry name" value="ZINC_FINGER_C2H2_1"/>
    <property type="match status" value="2"/>
</dbReference>
<dbReference type="InterPro" id="IPR051964">
    <property type="entry name" value="Chaperone_stress_response"/>
</dbReference>
<dbReference type="PROSITE" id="PS50157">
    <property type="entry name" value="ZINC_FINGER_C2H2_2"/>
    <property type="match status" value="1"/>
</dbReference>
<dbReference type="PANTHER" id="PTHR44029">
    <property type="entry name" value="DNAJ HOMOLOG SUBFAMILY C MEMBER 21"/>
    <property type="match status" value="1"/>
</dbReference>
<protein>
    <recommendedName>
        <fullName evidence="4">DnaJ homolog subfamily C member 21</fullName>
    </recommendedName>
</protein>
<dbReference type="InterPro" id="IPR022755">
    <property type="entry name" value="Znf_C2H2_jaz"/>
</dbReference>
<dbReference type="InterPro" id="IPR036236">
    <property type="entry name" value="Znf_C2H2_sf"/>
</dbReference>
<keyword evidence="2 5" id="KW-0863">Zinc-finger</keyword>
<dbReference type="SUPFAM" id="SSF57667">
    <property type="entry name" value="beta-beta-alpha zinc fingers"/>
    <property type="match status" value="1"/>
</dbReference>
<evidence type="ECO:0000313" key="10">
    <source>
        <dbReference type="EMBL" id="CAB3227081.1"/>
    </source>
</evidence>
<feature type="region of interest" description="Disordered" evidence="7">
    <location>
        <begin position="285"/>
        <end position="324"/>
    </location>
</feature>
<feature type="coiled-coil region" evidence="6">
    <location>
        <begin position="180"/>
        <end position="240"/>
    </location>
</feature>
<feature type="compositionally biased region" description="Low complexity" evidence="7">
    <location>
        <begin position="310"/>
        <end position="324"/>
    </location>
</feature>
<reference evidence="10 11" key="1">
    <citation type="submission" date="2020-04" db="EMBL/GenBank/DDBJ databases">
        <authorList>
            <person name="Wallbank WR R."/>
            <person name="Pardo Diaz C."/>
            <person name="Kozak K."/>
            <person name="Martin S."/>
            <person name="Jiggins C."/>
            <person name="Moest M."/>
            <person name="Warren A I."/>
            <person name="Byers J.R.P. K."/>
            <person name="Montejo-Kovacevich G."/>
            <person name="Yen C E."/>
        </authorList>
    </citation>
    <scope>NUCLEOTIDE SEQUENCE [LARGE SCALE GENOMIC DNA]</scope>
</reference>